<sequence length="608" mass="66531">MATSNGAAANGHGLNIALGRYLWERIHQVGVNHIFGVPGDFNLTLLDHIYNVDGLDWVGNTNELNAAYAADGYARVKNGAGCLVTTHGVGELSALNGIAGAMTEQVKVIHVVGQTSLKMQQNRMMIHHSIGFSPDHQMFNKAAKDFRVAAAEIQTAEGAAEEIDRVLRECFVKSGPVCIFVPIDLVDQQVPAKALEMPLDLKPEADENAVRDAARKILETLASSKSPALFVDCLVQRHQAVEEARKLVDVLGLPTYTSNMGKTIIDETHENYVDLYNGGPSRPGIEDVFAKHDFVLVLGTLPSDTNSGGFTRKLPTNAAYVNTHDVSMPGWKTTSKVPLKATIASLTSLAPSYTITQTKNPRHTLPERPLEDDRDSELITQSWIWHRLASFMQPHDVVYGETGTAAFGLPDAQFPANTTWITQTYYGSIGYATPSAFGADLALADLAATKGAPRGRTLLVTGDGSLMLTVQEVGNMVKQNLCPIIFLINNAGYTIERVIHGARQSYNDIVPFNYKHMLPFFNMPEAEAQKCFHRAETKAELEEVLKKESVVKPSKVQVVEIVMDMLDVPWRLSSQIATRGPEAVKEMKEAGFKVREMQKGGDSGGFWN</sequence>
<dbReference type="FunFam" id="3.40.50.970:FF:000019">
    <property type="entry name" value="Pyruvate decarboxylase isozyme"/>
    <property type="match status" value="1"/>
</dbReference>
<dbReference type="Gene3D" id="3.40.50.970">
    <property type="match status" value="2"/>
</dbReference>
<evidence type="ECO:0000256" key="11">
    <source>
        <dbReference type="PIRSR" id="PIRSR036565-2"/>
    </source>
</evidence>
<proteinExistence type="inferred from homology"/>
<dbReference type="PIRSF" id="PIRSF036565">
    <property type="entry name" value="Pyruvt_ip_decrb"/>
    <property type="match status" value="1"/>
</dbReference>
<feature type="domain" description="Thiamine pyrophosphate enzyme N-terminal TPP-binding" evidence="15">
    <location>
        <begin position="18"/>
        <end position="123"/>
    </location>
</feature>
<comment type="cofactor">
    <cofactor evidence="11">
        <name>Mg(2+)</name>
        <dbReference type="ChEBI" id="CHEBI:18420"/>
    </cofactor>
    <text evidence="11">Binds 1 Mg(2+) per subunit.</text>
</comment>
<dbReference type="PANTHER" id="PTHR43452:SF30">
    <property type="entry name" value="PYRUVATE DECARBOXYLASE ISOZYME 1-RELATED"/>
    <property type="match status" value="1"/>
</dbReference>
<dbReference type="InterPro" id="IPR047214">
    <property type="entry name" value="TPP_PDC_IPDC"/>
</dbReference>
<dbReference type="CDD" id="cd02005">
    <property type="entry name" value="TPP_PDC_IPDC"/>
    <property type="match status" value="1"/>
</dbReference>
<dbReference type="Pfam" id="PF02775">
    <property type="entry name" value="TPP_enzyme_C"/>
    <property type="match status" value="1"/>
</dbReference>
<comment type="catalytic activity">
    <reaction evidence="1">
        <text>a 2-oxocarboxylate + H(+) = an aldehyde + CO2</text>
        <dbReference type="Rhea" id="RHEA:11628"/>
        <dbReference type="ChEBI" id="CHEBI:15378"/>
        <dbReference type="ChEBI" id="CHEBI:16526"/>
        <dbReference type="ChEBI" id="CHEBI:17478"/>
        <dbReference type="ChEBI" id="CHEBI:35179"/>
        <dbReference type="EC" id="4.1.1.1"/>
    </reaction>
</comment>
<evidence type="ECO:0000256" key="7">
    <source>
        <dbReference type="ARBA" id="ARBA00022793"/>
    </source>
</evidence>
<evidence type="ECO:0000256" key="1">
    <source>
        <dbReference type="ARBA" id="ARBA00001041"/>
    </source>
</evidence>
<keyword evidence="8 11" id="KW-0460">Magnesium</keyword>
<dbReference type="InterPro" id="IPR011766">
    <property type="entry name" value="TPP_enzyme_TPP-bd"/>
</dbReference>
<evidence type="ECO:0000256" key="6">
    <source>
        <dbReference type="ARBA" id="ARBA00022723"/>
    </source>
</evidence>
<evidence type="ECO:0000259" key="13">
    <source>
        <dbReference type="Pfam" id="PF00205"/>
    </source>
</evidence>
<evidence type="ECO:0000259" key="15">
    <source>
        <dbReference type="Pfam" id="PF02776"/>
    </source>
</evidence>
<reference evidence="16 17" key="1">
    <citation type="submission" date="2023-08" db="EMBL/GenBank/DDBJ databases">
        <title>Black Yeasts Isolated from many extreme environments.</title>
        <authorList>
            <person name="Coleine C."/>
            <person name="Stajich J.E."/>
            <person name="Selbmann L."/>
        </authorList>
    </citation>
    <scope>NUCLEOTIDE SEQUENCE [LARGE SCALE GENOMIC DNA]</scope>
    <source>
        <strain evidence="16 17">CCFEE 5935</strain>
    </source>
</reference>
<dbReference type="InterPro" id="IPR012001">
    <property type="entry name" value="Thiamin_PyroP_enz_TPP-bd_dom"/>
</dbReference>
<dbReference type="InterPro" id="IPR047213">
    <property type="entry name" value="TPP_PYR_PDC_IPDC-like"/>
</dbReference>
<evidence type="ECO:0000256" key="12">
    <source>
        <dbReference type="RuleBase" id="RU362132"/>
    </source>
</evidence>
<evidence type="ECO:0000256" key="8">
    <source>
        <dbReference type="ARBA" id="ARBA00022842"/>
    </source>
</evidence>
<evidence type="ECO:0000313" key="17">
    <source>
        <dbReference type="Proteomes" id="UP001337655"/>
    </source>
</evidence>
<dbReference type="GO" id="GO:0004737">
    <property type="term" value="F:pyruvate decarboxylase activity"/>
    <property type="evidence" value="ECO:0007669"/>
    <property type="project" value="UniProtKB-EC"/>
</dbReference>
<keyword evidence="17" id="KW-1185">Reference proteome</keyword>
<dbReference type="Gene3D" id="3.40.50.1220">
    <property type="entry name" value="TPP-binding domain"/>
    <property type="match status" value="1"/>
</dbReference>
<dbReference type="EC" id="4.1.1.1" evidence="4"/>
<dbReference type="InterPro" id="IPR000399">
    <property type="entry name" value="TPP-bd_CS"/>
</dbReference>
<gene>
    <name evidence="16" type="ORF">LTR77_008840</name>
</gene>
<dbReference type="FunFam" id="3.40.50.970:FF:000024">
    <property type="entry name" value="Pyruvate decarboxylase isozyme"/>
    <property type="match status" value="1"/>
</dbReference>
<dbReference type="Pfam" id="PF02776">
    <property type="entry name" value="TPP_enzyme_N"/>
    <property type="match status" value="1"/>
</dbReference>
<dbReference type="GO" id="GO:0000287">
    <property type="term" value="F:magnesium ion binding"/>
    <property type="evidence" value="ECO:0007669"/>
    <property type="project" value="InterPro"/>
</dbReference>
<evidence type="ECO:0000256" key="3">
    <source>
        <dbReference type="ARBA" id="ARBA00007812"/>
    </source>
</evidence>
<feature type="domain" description="Thiamine pyrophosphate enzyme central" evidence="13">
    <location>
        <begin position="215"/>
        <end position="319"/>
    </location>
</feature>
<dbReference type="GeneID" id="89930172"/>
<dbReference type="GO" id="GO:0000949">
    <property type="term" value="P:aromatic amino acid family catabolic process to alcohol via Ehrlich pathway"/>
    <property type="evidence" value="ECO:0007669"/>
    <property type="project" value="TreeGrafter"/>
</dbReference>
<dbReference type="AlphaFoldDB" id="A0AAV9P367"/>
<dbReference type="GO" id="GO:0005634">
    <property type="term" value="C:nucleus"/>
    <property type="evidence" value="ECO:0007669"/>
    <property type="project" value="TreeGrafter"/>
</dbReference>
<comment type="cofactor">
    <cofactor evidence="2">
        <name>thiamine diphosphate</name>
        <dbReference type="ChEBI" id="CHEBI:58937"/>
    </cofactor>
</comment>
<dbReference type="GO" id="GO:0030976">
    <property type="term" value="F:thiamine pyrophosphate binding"/>
    <property type="evidence" value="ECO:0007669"/>
    <property type="project" value="InterPro"/>
</dbReference>
<keyword evidence="6 11" id="KW-0479">Metal-binding</keyword>
<dbReference type="Pfam" id="PF00205">
    <property type="entry name" value="TPP_enzyme_M"/>
    <property type="match status" value="1"/>
</dbReference>
<keyword evidence="9 12" id="KW-0786">Thiamine pyrophosphate</keyword>
<dbReference type="PROSITE" id="PS00187">
    <property type="entry name" value="TPP_ENZYMES"/>
    <property type="match status" value="1"/>
</dbReference>
<protein>
    <recommendedName>
        <fullName evidence="5">Pyruvate decarboxylase</fullName>
        <ecNumber evidence="4">4.1.1.1</ecNumber>
    </recommendedName>
</protein>
<accession>A0AAV9P367</accession>
<dbReference type="GO" id="GO:0005829">
    <property type="term" value="C:cytosol"/>
    <property type="evidence" value="ECO:0007669"/>
    <property type="project" value="TreeGrafter"/>
</dbReference>
<dbReference type="InterPro" id="IPR029061">
    <property type="entry name" value="THDP-binding"/>
</dbReference>
<keyword evidence="7" id="KW-0210">Decarboxylase</keyword>
<evidence type="ECO:0000256" key="4">
    <source>
        <dbReference type="ARBA" id="ARBA00013202"/>
    </source>
</evidence>
<organism evidence="16 17">
    <name type="scientific">Saxophila tyrrhenica</name>
    <dbReference type="NCBI Taxonomy" id="1690608"/>
    <lineage>
        <taxon>Eukaryota</taxon>
        <taxon>Fungi</taxon>
        <taxon>Dikarya</taxon>
        <taxon>Ascomycota</taxon>
        <taxon>Pezizomycotina</taxon>
        <taxon>Dothideomycetes</taxon>
        <taxon>Dothideomycetidae</taxon>
        <taxon>Mycosphaerellales</taxon>
        <taxon>Extremaceae</taxon>
        <taxon>Saxophila</taxon>
    </lineage>
</organism>
<dbReference type="PANTHER" id="PTHR43452">
    <property type="entry name" value="PYRUVATE DECARBOXYLASE"/>
    <property type="match status" value="1"/>
</dbReference>
<dbReference type="InterPro" id="IPR012000">
    <property type="entry name" value="Thiamin_PyroP_enz_cen_dom"/>
</dbReference>
<evidence type="ECO:0000256" key="10">
    <source>
        <dbReference type="ARBA" id="ARBA00023239"/>
    </source>
</evidence>
<keyword evidence="10" id="KW-0456">Lyase</keyword>
<feature type="binding site" evidence="11">
    <location>
        <position position="492"/>
    </location>
    <ligand>
        <name>Mg(2+)</name>
        <dbReference type="ChEBI" id="CHEBI:18420"/>
    </ligand>
</feature>
<evidence type="ECO:0000313" key="16">
    <source>
        <dbReference type="EMBL" id="KAK5165916.1"/>
    </source>
</evidence>
<feature type="domain" description="Thiamine pyrophosphate enzyme TPP-binding" evidence="14">
    <location>
        <begin position="414"/>
        <end position="548"/>
    </location>
</feature>
<dbReference type="CDD" id="cd07038">
    <property type="entry name" value="TPP_PYR_PDC_IPDC_like"/>
    <property type="match status" value="1"/>
</dbReference>
<comment type="caution">
    <text evidence="16">The sequence shown here is derived from an EMBL/GenBank/DDBJ whole genome shotgun (WGS) entry which is preliminary data.</text>
</comment>
<dbReference type="SUPFAM" id="SSF52518">
    <property type="entry name" value="Thiamin diphosphate-binding fold (THDP-binding)"/>
    <property type="match status" value="2"/>
</dbReference>
<feature type="binding site" evidence="11">
    <location>
        <position position="463"/>
    </location>
    <ligand>
        <name>Mg(2+)</name>
        <dbReference type="ChEBI" id="CHEBI:18420"/>
    </ligand>
</feature>
<comment type="similarity">
    <text evidence="3 12">Belongs to the TPP enzyme family.</text>
</comment>
<dbReference type="InterPro" id="IPR012110">
    <property type="entry name" value="PDC/IPDC-like"/>
</dbReference>
<dbReference type="EMBL" id="JAVRRT010000015">
    <property type="protein sequence ID" value="KAK5165916.1"/>
    <property type="molecule type" value="Genomic_DNA"/>
</dbReference>
<dbReference type="SUPFAM" id="SSF52467">
    <property type="entry name" value="DHS-like NAD/FAD-binding domain"/>
    <property type="match status" value="1"/>
</dbReference>
<dbReference type="InterPro" id="IPR029035">
    <property type="entry name" value="DHS-like_NAD/FAD-binding_dom"/>
</dbReference>
<evidence type="ECO:0000256" key="9">
    <source>
        <dbReference type="ARBA" id="ARBA00023052"/>
    </source>
</evidence>
<name>A0AAV9P367_9PEZI</name>
<evidence type="ECO:0000256" key="5">
    <source>
        <dbReference type="ARBA" id="ARBA00014422"/>
    </source>
</evidence>
<dbReference type="Proteomes" id="UP001337655">
    <property type="component" value="Unassembled WGS sequence"/>
</dbReference>
<evidence type="ECO:0000259" key="14">
    <source>
        <dbReference type="Pfam" id="PF02775"/>
    </source>
</evidence>
<dbReference type="RefSeq" id="XP_064655928.1">
    <property type="nucleotide sequence ID" value="XM_064806069.1"/>
</dbReference>
<evidence type="ECO:0000256" key="2">
    <source>
        <dbReference type="ARBA" id="ARBA00001964"/>
    </source>
</evidence>
<feature type="binding site" evidence="11">
    <location>
        <position position="490"/>
    </location>
    <ligand>
        <name>Mg(2+)</name>
        <dbReference type="ChEBI" id="CHEBI:18420"/>
    </ligand>
</feature>